<reference evidence="1" key="1">
    <citation type="submission" date="2014-11" db="EMBL/GenBank/DDBJ databases">
        <authorList>
            <person name="Amaro Gonzalez C."/>
        </authorList>
    </citation>
    <scope>NUCLEOTIDE SEQUENCE</scope>
</reference>
<organism evidence="1">
    <name type="scientific">Anguilla anguilla</name>
    <name type="common">European freshwater eel</name>
    <name type="synonym">Muraena anguilla</name>
    <dbReference type="NCBI Taxonomy" id="7936"/>
    <lineage>
        <taxon>Eukaryota</taxon>
        <taxon>Metazoa</taxon>
        <taxon>Chordata</taxon>
        <taxon>Craniata</taxon>
        <taxon>Vertebrata</taxon>
        <taxon>Euteleostomi</taxon>
        <taxon>Actinopterygii</taxon>
        <taxon>Neopterygii</taxon>
        <taxon>Teleostei</taxon>
        <taxon>Anguilliformes</taxon>
        <taxon>Anguillidae</taxon>
        <taxon>Anguilla</taxon>
    </lineage>
</organism>
<reference evidence="1" key="2">
    <citation type="journal article" date="2015" name="Fish Shellfish Immunol.">
        <title>Early steps in the European eel (Anguilla anguilla)-Vibrio vulnificus interaction in the gills: Role of the RtxA13 toxin.</title>
        <authorList>
            <person name="Callol A."/>
            <person name="Pajuelo D."/>
            <person name="Ebbesson L."/>
            <person name="Teles M."/>
            <person name="MacKenzie S."/>
            <person name="Amaro C."/>
        </authorList>
    </citation>
    <scope>NUCLEOTIDE SEQUENCE</scope>
</reference>
<proteinExistence type="predicted"/>
<dbReference type="AlphaFoldDB" id="A0A0E9TWM5"/>
<name>A0A0E9TWM5_ANGAN</name>
<evidence type="ECO:0000313" key="1">
    <source>
        <dbReference type="EMBL" id="JAH58084.1"/>
    </source>
</evidence>
<protein>
    <submittedName>
        <fullName evidence="1">Uncharacterized protein</fullName>
    </submittedName>
</protein>
<accession>A0A0E9TWM5</accession>
<sequence>MLVVGEGELGCRLMLCLWFL</sequence>
<dbReference type="EMBL" id="GBXM01050493">
    <property type="protein sequence ID" value="JAH58084.1"/>
    <property type="molecule type" value="Transcribed_RNA"/>
</dbReference>